<organism evidence="2">
    <name type="scientific">uncultured Caudovirales phage</name>
    <dbReference type="NCBI Taxonomy" id="2100421"/>
    <lineage>
        <taxon>Viruses</taxon>
        <taxon>Duplodnaviria</taxon>
        <taxon>Heunggongvirae</taxon>
        <taxon>Uroviricota</taxon>
        <taxon>Caudoviricetes</taxon>
        <taxon>Peduoviridae</taxon>
        <taxon>Maltschvirus</taxon>
        <taxon>Maltschvirus maltsch</taxon>
    </lineage>
</organism>
<dbReference type="EMBL" id="LR797402">
    <property type="protein sequence ID" value="CAB4214245.1"/>
    <property type="molecule type" value="Genomic_DNA"/>
</dbReference>
<name>A0A6J5SI31_9CAUD</name>
<proteinExistence type="predicted"/>
<dbReference type="EMBL" id="LR798402">
    <property type="protein sequence ID" value="CAB5229387.1"/>
    <property type="molecule type" value="Genomic_DNA"/>
</dbReference>
<dbReference type="Pfam" id="PF24027">
    <property type="entry name" value="DUF7338"/>
    <property type="match status" value="1"/>
</dbReference>
<evidence type="ECO:0000313" key="2">
    <source>
        <dbReference type="EMBL" id="CAB4214245.1"/>
    </source>
</evidence>
<keyword evidence="1" id="KW-0472">Membrane</keyword>
<evidence type="ECO:0000313" key="3">
    <source>
        <dbReference type="EMBL" id="CAB5229387.1"/>
    </source>
</evidence>
<gene>
    <name evidence="2" type="ORF">UFOVP1464_27</name>
    <name evidence="3" type="ORF">UFOVP1553_35</name>
</gene>
<dbReference type="InterPro" id="IPR055762">
    <property type="entry name" value="DUF7338"/>
</dbReference>
<feature type="transmembrane region" description="Helical" evidence="1">
    <location>
        <begin position="6"/>
        <end position="26"/>
    </location>
</feature>
<sequence length="188" mass="21708">MYTRFLIYFILDLTINLVGFTINPFLPIFADSDGNLPSWLRWFQTYDDTLDGKEPRFIESTSWLRTQERGVNDLSTTNTLGVAKNFICTYVLRVMWLYRNNAYGFAYSVLGAKSPFKTISEEGVNPSDRAPAIEGSYLRIFEDADGVKYFQYKLVKDRGNGKCYEASIGWKTSGQFVVRWTPFRKFNG</sequence>
<evidence type="ECO:0000256" key="1">
    <source>
        <dbReference type="SAM" id="Phobius"/>
    </source>
</evidence>
<keyword evidence="1" id="KW-0812">Transmembrane</keyword>
<accession>A0A6J5SI31</accession>
<protein>
    <submittedName>
        <fullName evidence="2">Uncharacterized protein</fullName>
    </submittedName>
</protein>
<reference evidence="2" key="1">
    <citation type="submission" date="2020-05" db="EMBL/GenBank/DDBJ databases">
        <authorList>
            <person name="Chiriac C."/>
            <person name="Salcher M."/>
            <person name="Ghai R."/>
            <person name="Kavagutti S V."/>
        </authorList>
    </citation>
    <scope>NUCLEOTIDE SEQUENCE</scope>
</reference>
<keyword evidence="1" id="KW-1133">Transmembrane helix</keyword>